<keyword evidence="1" id="KW-0560">Oxidoreductase</keyword>
<accession>A0AAD9CVE0</accession>
<dbReference type="InterPro" id="IPR050231">
    <property type="entry name" value="Iron_ascorbate_oxido_reductase"/>
</dbReference>
<evidence type="ECO:0000313" key="3">
    <source>
        <dbReference type="EMBL" id="KAK1921093.1"/>
    </source>
</evidence>
<dbReference type="SUPFAM" id="SSF51197">
    <property type="entry name" value="Clavaminate synthase-like"/>
    <property type="match status" value="1"/>
</dbReference>
<dbReference type="Pfam" id="PF03171">
    <property type="entry name" value="2OG-FeII_Oxy"/>
    <property type="match status" value="1"/>
</dbReference>
<keyword evidence="4" id="KW-1185">Reference proteome</keyword>
<organism evidence="3 4">
    <name type="scientific">Papiliotrema laurentii</name>
    <name type="common">Cryptococcus laurentii</name>
    <dbReference type="NCBI Taxonomy" id="5418"/>
    <lineage>
        <taxon>Eukaryota</taxon>
        <taxon>Fungi</taxon>
        <taxon>Dikarya</taxon>
        <taxon>Basidiomycota</taxon>
        <taxon>Agaricomycotina</taxon>
        <taxon>Tremellomycetes</taxon>
        <taxon>Tremellales</taxon>
        <taxon>Rhynchogastremaceae</taxon>
        <taxon>Papiliotrema</taxon>
    </lineage>
</organism>
<reference evidence="3" key="1">
    <citation type="submission" date="2023-02" db="EMBL/GenBank/DDBJ databases">
        <title>Identification and recombinant expression of a fungal hydrolase from Papiliotrema laurentii that hydrolyzes apple cutin and clears colloidal polyester polyurethane.</title>
        <authorList>
            <consortium name="DOE Joint Genome Institute"/>
            <person name="Roman V.A."/>
            <person name="Bojanowski C."/>
            <person name="Crable B.R."/>
            <person name="Wagner D.N."/>
            <person name="Hung C.S."/>
            <person name="Nadeau L.J."/>
            <person name="Schratz L."/>
            <person name="Haridas S."/>
            <person name="Pangilinan J."/>
            <person name="Lipzen A."/>
            <person name="Na H."/>
            <person name="Yan M."/>
            <person name="Ng V."/>
            <person name="Grigoriev I.V."/>
            <person name="Spatafora J.W."/>
            <person name="Barlow D."/>
            <person name="Biffinger J."/>
            <person name="Kelley-Loughnane N."/>
            <person name="Varaljay V.A."/>
            <person name="Crookes-Goodson W.J."/>
        </authorList>
    </citation>
    <scope>NUCLEOTIDE SEQUENCE</scope>
    <source>
        <strain evidence="3">5307AH</strain>
    </source>
</reference>
<gene>
    <name evidence="3" type="ORF">DB88DRAFT_122997</name>
</gene>
<dbReference type="GO" id="GO:0046872">
    <property type="term" value="F:metal ion binding"/>
    <property type="evidence" value="ECO:0007669"/>
    <property type="project" value="UniProtKB-KW"/>
</dbReference>
<proteinExistence type="inferred from homology"/>
<dbReference type="InterPro" id="IPR026992">
    <property type="entry name" value="DIOX_N"/>
</dbReference>
<sequence length="319" mass="35889">MQLPTLPVISLAAHPDTASLAVELGRACREEGFIYLSDHGIPAELTDEAFGISERYFADARPEDKVDLKENTGYTAVRQESLDPSRASGDLKECFHFANSDWQEAHGKPQKLPSSLEPDRPTIDRFIHEINRVAARILHGLAVALRLPEDYLVKQHRGEHNRLRLLHYPPAALSRNDSSPDIRAGAHTDYGSITLLFQHRVSGLQVRRGDDWMDVPPRSGCLVINIGDALEFWSGGRFKSTLHRVVMPREQAETSSRYSIAYFVHPDTDSILDPFVDEHNAELLDQLLVRKGLPRGTRRIRGNDYVQARLQATYAVKAN</sequence>
<dbReference type="Pfam" id="PF14226">
    <property type="entry name" value="DIOX_N"/>
    <property type="match status" value="1"/>
</dbReference>
<keyword evidence="1" id="KW-0479">Metal-binding</keyword>
<dbReference type="PANTHER" id="PTHR47990">
    <property type="entry name" value="2-OXOGLUTARATE (2OG) AND FE(II)-DEPENDENT OXYGENASE SUPERFAMILY PROTEIN-RELATED"/>
    <property type="match status" value="1"/>
</dbReference>
<evidence type="ECO:0000259" key="2">
    <source>
        <dbReference type="PROSITE" id="PS51471"/>
    </source>
</evidence>
<protein>
    <recommendedName>
        <fullName evidence="2">Fe2OG dioxygenase domain-containing protein</fullName>
    </recommendedName>
</protein>
<dbReference type="PROSITE" id="PS51471">
    <property type="entry name" value="FE2OG_OXY"/>
    <property type="match status" value="1"/>
</dbReference>
<name>A0AAD9CVE0_PAPLA</name>
<dbReference type="EMBL" id="JAODAN010000012">
    <property type="protein sequence ID" value="KAK1921093.1"/>
    <property type="molecule type" value="Genomic_DNA"/>
</dbReference>
<dbReference type="PRINTS" id="PR00682">
    <property type="entry name" value="IPNSYNTHASE"/>
</dbReference>
<feature type="domain" description="Fe2OG dioxygenase" evidence="2">
    <location>
        <begin position="159"/>
        <end position="266"/>
    </location>
</feature>
<keyword evidence="1" id="KW-0408">Iron</keyword>
<dbReference type="Gene3D" id="2.60.120.330">
    <property type="entry name" value="B-lactam Antibiotic, Isopenicillin N Synthase, Chain"/>
    <property type="match status" value="1"/>
</dbReference>
<comment type="caution">
    <text evidence="3">The sequence shown here is derived from an EMBL/GenBank/DDBJ whole genome shotgun (WGS) entry which is preliminary data.</text>
</comment>
<dbReference type="AlphaFoldDB" id="A0AAD9CVE0"/>
<comment type="similarity">
    <text evidence="1">Belongs to the iron/ascorbate-dependent oxidoreductase family.</text>
</comment>
<dbReference type="GO" id="GO:0016491">
    <property type="term" value="F:oxidoreductase activity"/>
    <property type="evidence" value="ECO:0007669"/>
    <property type="project" value="UniProtKB-KW"/>
</dbReference>
<evidence type="ECO:0000256" key="1">
    <source>
        <dbReference type="RuleBase" id="RU003682"/>
    </source>
</evidence>
<dbReference type="InterPro" id="IPR027443">
    <property type="entry name" value="IPNS-like_sf"/>
</dbReference>
<dbReference type="Proteomes" id="UP001182556">
    <property type="component" value="Unassembled WGS sequence"/>
</dbReference>
<dbReference type="InterPro" id="IPR044861">
    <property type="entry name" value="IPNS-like_FE2OG_OXY"/>
</dbReference>
<evidence type="ECO:0000313" key="4">
    <source>
        <dbReference type="Proteomes" id="UP001182556"/>
    </source>
</evidence>
<dbReference type="InterPro" id="IPR005123">
    <property type="entry name" value="Oxoglu/Fe-dep_dioxygenase_dom"/>
</dbReference>